<name>A0A382RIB5_9ZZZZ</name>
<gene>
    <name evidence="1" type="ORF">METZ01_LOCUS350024</name>
</gene>
<sequence length="182" mass="20378">VRAVQLDQITEIVHAVAPTLENASIRRAGKGECYEAWWVGDDHVFRVPLDKSEGRALEVEMAVLPQLAEKLEVKIPAPEFLWRDETTKCVVLGHRAVHGKPLTSERLAHLSSLRRDALAVVIAGFFTQLHDYPLESVDVELPLVANLNGRRENISAIEKLVFPRMTSLDVAACIEMEKYFAP</sequence>
<dbReference type="EMBL" id="UINC01121774">
    <property type="protein sequence ID" value="SVC97170.1"/>
    <property type="molecule type" value="Genomic_DNA"/>
</dbReference>
<accession>A0A382RIB5</accession>
<feature type="non-terminal residue" evidence="1">
    <location>
        <position position="1"/>
    </location>
</feature>
<dbReference type="Gene3D" id="3.90.1200.10">
    <property type="match status" value="1"/>
</dbReference>
<reference evidence="1" key="1">
    <citation type="submission" date="2018-05" db="EMBL/GenBank/DDBJ databases">
        <authorList>
            <person name="Lanie J.A."/>
            <person name="Ng W.-L."/>
            <person name="Kazmierczak K.M."/>
            <person name="Andrzejewski T.M."/>
            <person name="Davidsen T.M."/>
            <person name="Wayne K.J."/>
            <person name="Tettelin H."/>
            <person name="Glass J.I."/>
            <person name="Rusch D."/>
            <person name="Podicherti R."/>
            <person name="Tsui H.-C.T."/>
            <person name="Winkler M.E."/>
        </authorList>
    </citation>
    <scope>NUCLEOTIDE SEQUENCE</scope>
</reference>
<feature type="non-terminal residue" evidence="1">
    <location>
        <position position="182"/>
    </location>
</feature>
<dbReference type="Gene3D" id="3.30.200.20">
    <property type="entry name" value="Phosphorylase Kinase, domain 1"/>
    <property type="match status" value="1"/>
</dbReference>
<dbReference type="InterPro" id="IPR011009">
    <property type="entry name" value="Kinase-like_dom_sf"/>
</dbReference>
<evidence type="ECO:0000313" key="1">
    <source>
        <dbReference type="EMBL" id="SVC97170.1"/>
    </source>
</evidence>
<proteinExistence type="predicted"/>
<evidence type="ECO:0008006" key="2">
    <source>
        <dbReference type="Google" id="ProtNLM"/>
    </source>
</evidence>
<protein>
    <recommendedName>
        <fullName evidence="2">Aminoglycoside phosphotransferase domain-containing protein</fullName>
    </recommendedName>
</protein>
<dbReference type="AlphaFoldDB" id="A0A382RIB5"/>
<dbReference type="SUPFAM" id="SSF56112">
    <property type="entry name" value="Protein kinase-like (PK-like)"/>
    <property type="match status" value="1"/>
</dbReference>
<organism evidence="1">
    <name type="scientific">marine metagenome</name>
    <dbReference type="NCBI Taxonomy" id="408172"/>
    <lineage>
        <taxon>unclassified sequences</taxon>
        <taxon>metagenomes</taxon>
        <taxon>ecological metagenomes</taxon>
    </lineage>
</organism>